<evidence type="ECO:0000256" key="3">
    <source>
        <dbReference type="ARBA" id="ARBA00022448"/>
    </source>
</evidence>
<keyword evidence="5" id="KW-0677">Repeat</keyword>
<proteinExistence type="inferred from homology"/>
<dbReference type="STRING" id="3983.A0A251LP11"/>
<evidence type="ECO:0000256" key="7">
    <source>
        <dbReference type="ARBA" id="ARBA00023136"/>
    </source>
</evidence>
<dbReference type="GO" id="GO:0005743">
    <property type="term" value="C:mitochondrial inner membrane"/>
    <property type="evidence" value="ECO:0000318"/>
    <property type="project" value="GO_Central"/>
</dbReference>
<dbReference type="FunFam" id="1.50.40.10:FF:000162">
    <property type="entry name" value="Mitochondrial substrate carrier protein-like"/>
    <property type="match status" value="1"/>
</dbReference>
<dbReference type="OMA" id="YSFAHCV"/>
<comment type="subcellular location">
    <subcellularLocation>
        <location evidence="1">Membrane</location>
        <topology evidence="1">Multi-pass membrane protein</topology>
    </subcellularLocation>
</comment>
<dbReference type="Gramene" id="Manes.01G060700.9.v8.1">
    <property type="protein sequence ID" value="Manes.01G060700.9.v8.1.CDS"/>
    <property type="gene ID" value="Manes.01G060700.v8.1"/>
</dbReference>
<dbReference type="InterPro" id="IPR018108">
    <property type="entry name" value="MCP_transmembrane"/>
</dbReference>
<dbReference type="InterPro" id="IPR023395">
    <property type="entry name" value="MCP_dom_sf"/>
</dbReference>
<sequence>MSGCKRPPQSDRPSITYRWNQVEEASFDLTDFFPEQNSSTHSQKKKQSSINTELKHPEILSTTELISAAGQLWSLINPLPTSKSEAKPNYTGTGSQRSIIFGDLVREDGGAALKDVDSRYSGVDARTASNIKPSLQPKFEFLTVTQKLSVFEPCRRNCNPLFSQFSKGNTKLSNEYWVRKRLANVACSYEVETIYGWMKEIIPGESQYPVNITKIEEENLNKICSSGNTFNNADGYISMDATHTAINFALRNADCCTDSVKSKDTTLGDNMEVEMETGAVRSLCSDYFLGSLHDNNVHNSVSKMPTSSLYVDYHLQILAPQNNTYGEFKHHTNDNQMAETRKQPKEFVYGDKNVMEVCPSACARPHYALAKQEHAYAGAFAGIFVSLCLHPVDTIKTVTQSCRSEQKSICDIGRLIVSERGVTGLYRGIASNIASSAPISAIYTFTYETAKGSLLPLFSKEYHSLAHCVAGGCASIATSFVFTPSERIKQQMQIGSRYHNCWNALIGIIGKGGLPSLYAGWGAVLCRNVPHSIIKFYTYESLKQLMLSPQNPNAQPNTLQTLVCGGLAGSTAALFTTPFDVVKTRLQIQIPGSMSQYDSVFHALKEIGKKEGLKGLYRGLIPRLVMYVSQGALFFASYEFFKRLFSLEVAQFSSRRIQYKESRGR</sequence>
<evidence type="ECO:0000256" key="9">
    <source>
        <dbReference type="SAM" id="MobiDB-lite"/>
    </source>
</evidence>
<comment type="similarity">
    <text evidence="2">Belongs to the mitochondrial carrier (TC 2.A.29) family.</text>
</comment>
<reference evidence="10 11" key="1">
    <citation type="submission" date="2016-02" db="EMBL/GenBank/DDBJ databases">
        <title>WGS assembly of Manihot esculenta.</title>
        <authorList>
            <person name="Bredeson J.V."/>
            <person name="Prochnik S.E."/>
            <person name="Lyons J.B."/>
            <person name="Schmutz J."/>
            <person name="Grimwood J."/>
            <person name="Vrebalov J."/>
            <person name="Bart R.S."/>
            <person name="Amuge T."/>
            <person name="Ferguson M.E."/>
            <person name="Green R."/>
            <person name="Putnam N."/>
            <person name="Stites J."/>
            <person name="Rounsley S."/>
            <person name="Rokhsar D.S."/>
        </authorList>
    </citation>
    <scope>NUCLEOTIDE SEQUENCE [LARGE SCALE GENOMIC DNA]</scope>
    <source>
        <strain evidence="11">cv. AM560-2</strain>
        <tissue evidence="10">Leaf</tissue>
    </source>
</reference>
<evidence type="ECO:0000256" key="1">
    <source>
        <dbReference type="ARBA" id="ARBA00004141"/>
    </source>
</evidence>
<dbReference type="FunFam" id="1.50.40.10:FF:000080">
    <property type="entry name" value="Mitochondrial substrate carrier protein-like"/>
    <property type="match status" value="1"/>
</dbReference>
<organism evidence="10 11">
    <name type="scientific">Manihot esculenta</name>
    <name type="common">Cassava</name>
    <name type="synonym">Jatropha manihot</name>
    <dbReference type="NCBI Taxonomy" id="3983"/>
    <lineage>
        <taxon>Eukaryota</taxon>
        <taxon>Viridiplantae</taxon>
        <taxon>Streptophyta</taxon>
        <taxon>Embryophyta</taxon>
        <taxon>Tracheophyta</taxon>
        <taxon>Spermatophyta</taxon>
        <taxon>Magnoliopsida</taxon>
        <taxon>eudicotyledons</taxon>
        <taxon>Gunneridae</taxon>
        <taxon>Pentapetalae</taxon>
        <taxon>rosids</taxon>
        <taxon>fabids</taxon>
        <taxon>Malpighiales</taxon>
        <taxon>Euphorbiaceae</taxon>
        <taxon>Crotonoideae</taxon>
        <taxon>Manihoteae</taxon>
        <taxon>Manihot</taxon>
    </lineage>
</organism>
<feature type="region of interest" description="Disordered" evidence="9">
    <location>
        <begin position="33"/>
        <end position="52"/>
    </location>
</feature>
<dbReference type="SUPFAM" id="SSF103506">
    <property type="entry name" value="Mitochondrial carrier"/>
    <property type="match status" value="1"/>
</dbReference>
<dbReference type="PANTHER" id="PTHR45667">
    <property type="entry name" value="S-ADENOSYLMETHIONINE MITOCHONDRIAL CARRIER PROTEIN"/>
    <property type="match status" value="1"/>
</dbReference>
<keyword evidence="3" id="KW-0813">Transport</keyword>
<dbReference type="Gramene" id="Manes.01G060700.6.v8.1">
    <property type="protein sequence ID" value="Manes.01G060700.6.v8.1.CDS"/>
    <property type="gene ID" value="Manes.01G060700.v8.1"/>
</dbReference>
<name>A0A251LP11_MANES</name>
<evidence type="ECO:0000256" key="6">
    <source>
        <dbReference type="ARBA" id="ARBA00022989"/>
    </source>
</evidence>
<dbReference type="EMBL" id="CM004387">
    <property type="protein sequence ID" value="OAY59802.1"/>
    <property type="molecule type" value="Genomic_DNA"/>
</dbReference>
<dbReference type="Gramene" id="Manes.01G060700.10.v8.1">
    <property type="protein sequence ID" value="Manes.01G060700.10.v8.1.CDS"/>
    <property type="gene ID" value="Manes.01G060700.v8.1"/>
</dbReference>
<gene>
    <name evidence="10" type="ORF">MANES_01G060700</name>
</gene>
<dbReference type="GO" id="GO:0000095">
    <property type="term" value="F:S-adenosyl-L-methionine transmembrane transporter activity"/>
    <property type="evidence" value="ECO:0000318"/>
    <property type="project" value="GO_Central"/>
</dbReference>
<evidence type="ECO:0000313" key="11">
    <source>
        <dbReference type="Proteomes" id="UP000091857"/>
    </source>
</evidence>
<dbReference type="Pfam" id="PF00153">
    <property type="entry name" value="Mito_carr"/>
    <property type="match status" value="3"/>
</dbReference>
<evidence type="ECO:0000256" key="8">
    <source>
        <dbReference type="PROSITE-ProRule" id="PRU00282"/>
    </source>
</evidence>
<dbReference type="Proteomes" id="UP000091857">
    <property type="component" value="Chromosome 1"/>
</dbReference>
<feature type="repeat" description="Solcar" evidence="8">
    <location>
        <begin position="462"/>
        <end position="545"/>
    </location>
</feature>
<dbReference type="PROSITE" id="PS50920">
    <property type="entry name" value="SOLCAR"/>
    <property type="match status" value="3"/>
</dbReference>
<evidence type="ECO:0000256" key="5">
    <source>
        <dbReference type="ARBA" id="ARBA00022737"/>
    </source>
</evidence>
<dbReference type="AlphaFoldDB" id="A0A251LP11"/>
<dbReference type="OrthoDB" id="10253709at2759"/>
<protein>
    <submittedName>
        <fullName evidence="10">Uncharacterized protein</fullName>
    </submittedName>
</protein>
<dbReference type="Gramene" id="Manes.01G060700.4.v8.1">
    <property type="protein sequence ID" value="Manes.01G060700.4.v8.1.CDS"/>
    <property type="gene ID" value="Manes.01G060700.v8.1"/>
</dbReference>
<keyword evidence="11" id="KW-1185">Reference proteome</keyword>
<keyword evidence="4 8" id="KW-0812">Transmembrane</keyword>
<dbReference type="Gramene" id="Manes.01G060700.1.v8.1">
    <property type="protein sequence ID" value="Manes.01G060700.1.v8.1.CDS"/>
    <property type="gene ID" value="Manes.01G060700.v8.1"/>
</dbReference>
<dbReference type="EMBL" id="CM004387">
    <property type="protein sequence ID" value="OAY59801.1"/>
    <property type="molecule type" value="Genomic_DNA"/>
</dbReference>
<dbReference type="Gramene" id="Manes.01G060700.3.v8.1">
    <property type="protein sequence ID" value="Manes.01G060700.3.v8.1.CDS"/>
    <property type="gene ID" value="Manes.01G060700.v8.1"/>
</dbReference>
<evidence type="ECO:0000256" key="4">
    <source>
        <dbReference type="ARBA" id="ARBA00022692"/>
    </source>
</evidence>
<keyword evidence="6" id="KW-1133">Transmembrane helix</keyword>
<dbReference type="EMBL" id="CM004387">
    <property type="protein sequence ID" value="OAY59800.1"/>
    <property type="molecule type" value="Genomic_DNA"/>
</dbReference>
<keyword evidence="7 8" id="KW-0472">Membrane</keyword>
<evidence type="ECO:0000256" key="2">
    <source>
        <dbReference type="ARBA" id="ARBA00006375"/>
    </source>
</evidence>
<accession>A0A251LP11</accession>
<feature type="repeat" description="Solcar" evidence="8">
    <location>
        <begin position="556"/>
        <end position="644"/>
    </location>
</feature>
<evidence type="ECO:0000313" key="10">
    <source>
        <dbReference type="EMBL" id="OAY59801.1"/>
    </source>
</evidence>
<dbReference type="Gene3D" id="1.50.40.10">
    <property type="entry name" value="Mitochondrial carrier domain"/>
    <property type="match status" value="2"/>
</dbReference>
<feature type="repeat" description="Solcar" evidence="8">
    <location>
        <begin position="369"/>
        <end position="453"/>
    </location>
</feature>